<name>A0ABX8GR29_9BACT</name>
<reference evidence="1 2" key="1">
    <citation type="submission" date="2021-05" db="EMBL/GenBank/DDBJ databases">
        <title>Comparative genomic studies on the polysaccharide-degrading batcterial strains of the Flammeovirga genus.</title>
        <authorList>
            <person name="Zewei F."/>
            <person name="Zheng Z."/>
            <person name="Yu L."/>
            <person name="Ruyue G."/>
            <person name="Yanhong M."/>
            <person name="Yuanyuan C."/>
            <person name="Jingyan G."/>
            <person name="Wenjun H."/>
        </authorList>
    </citation>
    <scope>NUCLEOTIDE SEQUENCE [LARGE SCALE GENOMIC DNA]</scope>
    <source>
        <strain evidence="1 2">YS10</strain>
    </source>
</reference>
<dbReference type="Proteomes" id="UP000682802">
    <property type="component" value="Chromosome 1"/>
</dbReference>
<organism evidence="1 2">
    <name type="scientific">Flammeovirga kamogawensis</name>
    <dbReference type="NCBI Taxonomy" id="373891"/>
    <lineage>
        <taxon>Bacteria</taxon>
        <taxon>Pseudomonadati</taxon>
        <taxon>Bacteroidota</taxon>
        <taxon>Cytophagia</taxon>
        <taxon>Cytophagales</taxon>
        <taxon>Flammeovirgaceae</taxon>
        <taxon>Flammeovirga</taxon>
    </lineage>
</organism>
<sequence>MQTTQKIDFPFKSWKRLYNKFSDKTCSYEFLKYIISDTDCDYSFEIIYEGVKIYIRALDIEYAKYKGTHLGNGSSKDKNFEIWIEIVEPKQTFHLHKRISILNFFNKLIGNSIDVSKSRFLEGYQLNGDKKFTPLTPSLEFISDFTGNCVILNNFIDPKTAKYYLVFSTLVWQTDYDKILKLIDNMYNLYKSYQKVINDFIYDIEN</sequence>
<dbReference type="EMBL" id="CP076128">
    <property type="protein sequence ID" value="QWG06024.1"/>
    <property type="molecule type" value="Genomic_DNA"/>
</dbReference>
<gene>
    <name evidence="1" type="ORF">KM029_11690</name>
</gene>
<dbReference type="RefSeq" id="WP_144073456.1">
    <property type="nucleotide sequence ID" value="NZ_CP076128.1"/>
</dbReference>
<protein>
    <recommendedName>
        <fullName evidence="3">DUF3137 domain-containing protein</fullName>
    </recommendedName>
</protein>
<accession>A0ABX8GR29</accession>
<keyword evidence="2" id="KW-1185">Reference proteome</keyword>
<evidence type="ECO:0008006" key="3">
    <source>
        <dbReference type="Google" id="ProtNLM"/>
    </source>
</evidence>
<evidence type="ECO:0000313" key="1">
    <source>
        <dbReference type="EMBL" id="QWG06024.1"/>
    </source>
</evidence>
<proteinExistence type="predicted"/>
<evidence type="ECO:0000313" key="2">
    <source>
        <dbReference type="Proteomes" id="UP000682802"/>
    </source>
</evidence>